<dbReference type="AlphaFoldDB" id="A0A670ZKW6"/>
<keyword evidence="2" id="KW-1185">Reference proteome</keyword>
<sequence>MVLAALQAVERKADTSAAHLLNLESQMATAEIFECKKAKLKLSSHLAALGTLIQEYRAFQRRLENVENLLKNCNFWILSLPLSPKGEIPKVKQKHTTGAIFACTYPMVRGLQPWNFKMSARKPPSSESTKYSTVCLGPWRSSHLTLSSQDGLRG</sequence>
<reference evidence="1" key="1">
    <citation type="submission" date="2025-08" db="UniProtKB">
        <authorList>
            <consortium name="Ensembl"/>
        </authorList>
    </citation>
    <scope>IDENTIFICATION</scope>
</reference>
<dbReference type="Ensembl" id="ENSPTXT00000024117.1">
    <property type="protein sequence ID" value="ENSPTXP00000023390.1"/>
    <property type="gene ID" value="ENSPTXG00000016252.1"/>
</dbReference>
<protein>
    <submittedName>
        <fullName evidence="1">Uncharacterized protein</fullName>
    </submittedName>
</protein>
<evidence type="ECO:0000313" key="1">
    <source>
        <dbReference type="Ensembl" id="ENSPTXP00000023390.1"/>
    </source>
</evidence>
<evidence type="ECO:0000313" key="2">
    <source>
        <dbReference type="Proteomes" id="UP000472273"/>
    </source>
</evidence>
<proteinExistence type="predicted"/>
<organism evidence="1 2">
    <name type="scientific">Pseudonaja textilis</name>
    <name type="common">Eastern brown snake</name>
    <dbReference type="NCBI Taxonomy" id="8673"/>
    <lineage>
        <taxon>Eukaryota</taxon>
        <taxon>Metazoa</taxon>
        <taxon>Chordata</taxon>
        <taxon>Craniata</taxon>
        <taxon>Vertebrata</taxon>
        <taxon>Euteleostomi</taxon>
        <taxon>Lepidosauria</taxon>
        <taxon>Squamata</taxon>
        <taxon>Bifurcata</taxon>
        <taxon>Unidentata</taxon>
        <taxon>Episquamata</taxon>
        <taxon>Toxicofera</taxon>
        <taxon>Serpentes</taxon>
        <taxon>Colubroidea</taxon>
        <taxon>Elapidae</taxon>
        <taxon>Hydrophiinae</taxon>
        <taxon>Pseudonaja</taxon>
    </lineage>
</organism>
<dbReference type="GeneTree" id="ENSGT00940000162364"/>
<dbReference type="Proteomes" id="UP000472273">
    <property type="component" value="Unplaced"/>
</dbReference>
<name>A0A670ZKW6_PSETE</name>
<accession>A0A670ZKW6</accession>
<reference evidence="1" key="2">
    <citation type="submission" date="2025-09" db="UniProtKB">
        <authorList>
            <consortium name="Ensembl"/>
        </authorList>
    </citation>
    <scope>IDENTIFICATION</scope>
</reference>